<evidence type="ECO:0000313" key="15">
    <source>
        <dbReference type="EMBL" id="SNT08066.1"/>
    </source>
</evidence>
<evidence type="ECO:0000256" key="6">
    <source>
        <dbReference type="ARBA" id="ARBA00023277"/>
    </source>
</evidence>
<evidence type="ECO:0000256" key="7">
    <source>
        <dbReference type="ARBA" id="ARBA00035898"/>
    </source>
</evidence>
<dbReference type="Pfam" id="PF17042">
    <property type="entry name" value="NBD_C"/>
    <property type="match status" value="1"/>
</dbReference>
<keyword evidence="2" id="KW-0808">Transferase</keyword>
<feature type="domain" description="Four-carbon acid sugar kinase nucleotide binding" evidence="14">
    <location>
        <begin position="272"/>
        <end position="432"/>
    </location>
</feature>
<name>A0A239JPW9_9BURK</name>
<dbReference type="Gene3D" id="3.40.980.20">
    <property type="entry name" value="Four-carbon acid sugar kinase, nucleotide binding domain"/>
    <property type="match status" value="1"/>
</dbReference>
<evidence type="ECO:0000256" key="11">
    <source>
        <dbReference type="ARBA" id="ARBA00039461"/>
    </source>
</evidence>
<organism evidence="15 16">
    <name type="scientific">Noviherbaspirillum humi</name>
    <dbReference type="NCBI Taxonomy" id="1688639"/>
    <lineage>
        <taxon>Bacteria</taxon>
        <taxon>Pseudomonadati</taxon>
        <taxon>Pseudomonadota</taxon>
        <taxon>Betaproteobacteria</taxon>
        <taxon>Burkholderiales</taxon>
        <taxon>Oxalobacteraceae</taxon>
        <taxon>Noviherbaspirillum</taxon>
    </lineage>
</organism>
<dbReference type="GO" id="GO:0005524">
    <property type="term" value="F:ATP binding"/>
    <property type="evidence" value="ECO:0007669"/>
    <property type="project" value="UniProtKB-KW"/>
</dbReference>
<accession>A0A239JPW9</accession>
<gene>
    <name evidence="15" type="ORF">SAMN06265795_11357</name>
</gene>
<dbReference type="NCBIfam" id="NF043035">
    <property type="entry name" value="OxoTetrKin"/>
    <property type="match status" value="1"/>
</dbReference>
<keyword evidence="3" id="KW-0547">Nucleotide-binding</keyword>
<dbReference type="Pfam" id="PF07005">
    <property type="entry name" value="SBD_N"/>
    <property type="match status" value="1"/>
</dbReference>
<protein>
    <recommendedName>
        <fullName evidence="11">3-oxo-tetronate kinase</fullName>
        <ecNumber evidence="10">2.7.1.217</ecNumber>
    </recommendedName>
    <alternativeName>
        <fullName evidence="12">3-dehydrotetronate 4-kinase</fullName>
    </alternativeName>
</protein>
<comment type="catalytic activity">
    <reaction evidence="7">
        <text>3-dehydro-L-erythronate + ATP = 3-dehydro-4-O-phospho-L-erythronate + ADP + H(+)</text>
        <dbReference type="Rhea" id="RHEA:52552"/>
        <dbReference type="ChEBI" id="CHEBI:15378"/>
        <dbReference type="ChEBI" id="CHEBI:30616"/>
        <dbReference type="ChEBI" id="CHEBI:136592"/>
        <dbReference type="ChEBI" id="CHEBI:136670"/>
        <dbReference type="ChEBI" id="CHEBI:456216"/>
        <dbReference type="EC" id="2.7.1.217"/>
    </reaction>
</comment>
<dbReference type="InterPro" id="IPR042213">
    <property type="entry name" value="NBD_C_sf"/>
</dbReference>
<dbReference type="Gene3D" id="3.40.50.10840">
    <property type="entry name" value="Putative sugar-binding, N-terminal domain"/>
    <property type="match status" value="1"/>
</dbReference>
<dbReference type="InterPro" id="IPR031475">
    <property type="entry name" value="NBD_C"/>
</dbReference>
<evidence type="ECO:0000256" key="12">
    <source>
        <dbReference type="ARBA" id="ARBA00041377"/>
    </source>
</evidence>
<evidence type="ECO:0000259" key="13">
    <source>
        <dbReference type="Pfam" id="PF07005"/>
    </source>
</evidence>
<evidence type="ECO:0000313" key="16">
    <source>
        <dbReference type="Proteomes" id="UP000198284"/>
    </source>
</evidence>
<feature type="domain" description="Four-carbon acid sugar kinase N-terminal" evidence="13">
    <location>
        <begin position="24"/>
        <end position="247"/>
    </location>
</feature>
<keyword evidence="6" id="KW-0119">Carbohydrate metabolism</keyword>
<dbReference type="EC" id="2.7.1.217" evidence="10"/>
<comment type="catalytic activity">
    <reaction evidence="8">
        <text>3-dehydro-D-erythronate + ATP = 3-dehydro-4-O-phospho-D-erythronate + ADP + H(+)</text>
        <dbReference type="Rhea" id="RHEA:52556"/>
        <dbReference type="ChEBI" id="CHEBI:15378"/>
        <dbReference type="ChEBI" id="CHEBI:30616"/>
        <dbReference type="ChEBI" id="CHEBI:57958"/>
        <dbReference type="ChEBI" id="CHEBI:136593"/>
        <dbReference type="ChEBI" id="CHEBI:456216"/>
        <dbReference type="EC" id="2.7.1.217"/>
    </reaction>
</comment>
<dbReference type="AlphaFoldDB" id="A0A239JPW9"/>
<evidence type="ECO:0000256" key="1">
    <source>
        <dbReference type="ARBA" id="ARBA00005715"/>
    </source>
</evidence>
<evidence type="ECO:0000256" key="2">
    <source>
        <dbReference type="ARBA" id="ARBA00022679"/>
    </source>
</evidence>
<evidence type="ECO:0000256" key="8">
    <source>
        <dbReference type="ARBA" id="ARBA00036346"/>
    </source>
</evidence>
<dbReference type="Proteomes" id="UP000198284">
    <property type="component" value="Unassembled WGS sequence"/>
</dbReference>
<dbReference type="InterPro" id="IPR050007">
    <property type="entry name" value="OtnK"/>
</dbReference>
<evidence type="ECO:0000259" key="14">
    <source>
        <dbReference type="Pfam" id="PF17042"/>
    </source>
</evidence>
<dbReference type="InterPro" id="IPR037051">
    <property type="entry name" value="4-carb_acid_sugar_kinase_N_sf"/>
</dbReference>
<evidence type="ECO:0000256" key="3">
    <source>
        <dbReference type="ARBA" id="ARBA00022741"/>
    </source>
</evidence>
<keyword evidence="4" id="KW-0418">Kinase</keyword>
<comment type="function">
    <text evidence="9">Catalyzes the ATP-dependent phosphorylation of 3-oxo-tetronate to 3-oxo-tetronate 4-phosphate.</text>
</comment>
<proteinExistence type="inferred from homology"/>
<keyword evidence="5" id="KW-0067">ATP-binding</keyword>
<dbReference type="GO" id="GO:0016301">
    <property type="term" value="F:kinase activity"/>
    <property type="evidence" value="ECO:0007669"/>
    <property type="project" value="UniProtKB-KW"/>
</dbReference>
<dbReference type="InterPro" id="IPR010737">
    <property type="entry name" value="4-carb_acid_sugar_kinase_N"/>
</dbReference>
<comment type="similarity">
    <text evidence="1">Belongs to the four-carbon acid sugar kinase family.</text>
</comment>
<dbReference type="EMBL" id="FZOT01000013">
    <property type="protein sequence ID" value="SNT08066.1"/>
    <property type="molecule type" value="Genomic_DNA"/>
</dbReference>
<evidence type="ECO:0000256" key="5">
    <source>
        <dbReference type="ARBA" id="ARBA00022840"/>
    </source>
</evidence>
<dbReference type="SUPFAM" id="SSF142764">
    <property type="entry name" value="YgbK-like"/>
    <property type="match status" value="1"/>
</dbReference>
<reference evidence="15 16" key="1">
    <citation type="submission" date="2017-06" db="EMBL/GenBank/DDBJ databases">
        <authorList>
            <person name="Kim H.J."/>
            <person name="Triplett B.A."/>
        </authorList>
    </citation>
    <scope>NUCLEOTIDE SEQUENCE [LARGE SCALE GENOMIC DNA]</scope>
    <source>
        <strain evidence="15 16">U15</strain>
    </source>
</reference>
<sequence length="440" mass="45326">MGIAAPRPPVRLIIAAFMEKTMYLGCIADDFTGATDLANNLVRAGMKVVQTIGIPSSPLPAGADAVVVALKSRTIPAQEAVSQSLAAASWLKAQGASQLYFKYCSTFDSTDAGNIGPVTEALMDFLATDFTIACPAFPDNGRTLFKGHLFVGDVLLSDSGMKNHPLTPMTDANLVRVLQRQSARKVGLIDYATVAAGTEAIQARIAQLKQDGVGIAIVDAISNADLIKMGRAFAALPLVTAGSGVAIGLPQNWNIAANPESALLPSASGAKAVVSGSCSTASNAQVADFIARGWPAMAIDPLQVAGGVDMVARALDWARPRLGATPVLIYATAEPSAVKAVQAKLGVQEAGELIEKTLSAIALGLVQGGVRQLLVAGGETSGACVQALDIKTMQIGPQIDPGVPWCFAHSLAADSGVHIALKSGNFGTVDFFSKAFAQSS</sequence>
<keyword evidence="16" id="KW-1185">Reference proteome</keyword>
<evidence type="ECO:0000256" key="4">
    <source>
        <dbReference type="ARBA" id="ARBA00022777"/>
    </source>
</evidence>
<evidence type="ECO:0000256" key="9">
    <source>
        <dbReference type="ARBA" id="ARBA00037335"/>
    </source>
</evidence>
<evidence type="ECO:0000256" key="10">
    <source>
        <dbReference type="ARBA" id="ARBA00039095"/>
    </source>
</evidence>